<evidence type="ECO:0000256" key="2">
    <source>
        <dbReference type="ARBA" id="ARBA00006920"/>
    </source>
</evidence>
<reference evidence="14" key="1">
    <citation type="submission" date="2020-05" db="EMBL/GenBank/DDBJ databases">
        <authorList>
            <person name="Chiriac C."/>
            <person name="Salcher M."/>
            <person name="Ghai R."/>
            <person name="Kavagutti S V."/>
        </authorList>
    </citation>
    <scope>NUCLEOTIDE SEQUENCE</scope>
</reference>
<feature type="transmembrane region" description="Helical" evidence="13">
    <location>
        <begin position="170"/>
        <end position="200"/>
    </location>
</feature>
<feature type="transmembrane region" description="Helical" evidence="13">
    <location>
        <begin position="20"/>
        <end position="40"/>
    </location>
</feature>
<keyword evidence="5 13" id="KW-0812">Transmembrane</keyword>
<dbReference type="EMBL" id="CAEZVD010000049">
    <property type="protein sequence ID" value="CAB4621326.1"/>
    <property type="molecule type" value="Genomic_DNA"/>
</dbReference>
<keyword evidence="3" id="KW-0813">Transport</keyword>
<keyword evidence="10 13" id="KW-0472">Membrane</keyword>
<dbReference type="GO" id="GO:0016020">
    <property type="term" value="C:membrane"/>
    <property type="evidence" value="ECO:0007669"/>
    <property type="project" value="UniProtKB-SubCell"/>
</dbReference>
<evidence type="ECO:0000256" key="13">
    <source>
        <dbReference type="SAM" id="Phobius"/>
    </source>
</evidence>
<feature type="transmembrane region" description="Helical" evidence="13">
    <location>
        <begin position="86"/>
        <end position="108"/>
    </location>
</feature>
<dbReference type="InterPro" id="IPR010617">
    <property type="entry name" value="TMEM175-like"/>
</dbReference>
<dbReference type="GO" id="GO:0015252">
    <property type="term" value="F:proton channel activity"/>
    <property type="evidence" value="ECO:0007669"/>
    <property type="project" value="InterPro"/>
</dbReference>
<evidence type="ECO:0000256" key="7">
    <source>
        <dbReference type="ARBA" id="ARBA00022958"/>
    </source>
</evidence>
<evidence type="ECO:0000256" key="4">
    <source>
        <dbReference type="ARBA" id="ARBA00022538"/>
    </source>
</evidence>
<comment type="catalytic activity">
    <reaction evidence="12">
        <text>K(+)(in) = K(+)(out)</text>
        <dbReference type="Rhea" id="RHEA:29463"/>
        <dbReference type="ChEBI" id="CHEBI:29103"/>
    </reaction>
</comment>
<evidence type="ECO:0000313" key="14">
    <source>
        <dbReference type="EMBL" id="CAB4621326.1"/>
    </source>
</evidence>
<evidence type="ECO:0000256" key="8">
    <source>
        <dbReference type="ARBA" id="ARBA00022989"/>
    </source>
</evidence>
<feature type="transmembrane region" description="Helical" evidence="13">
    <location>
        <begin position="55"/>
        <end position="74"/>
    </location>
</feature>
<keyword evidence="4" id="KW-0633">Potassium transport</keyword>
<keyword evidence="6" id="KW-0631">Potassium channel</keyword>
<proteinExistence type="inferred from homology"/>
<gene>
    <name evidence="14" type="ORF">UFOPK1909_00593</name>
</gene>
<feature type="transmembrane region" description="Helical" evidence="13">
    <location>
        <begin position="120"/>
        <end position="141"/>
    </location>
</feature>
<evidence type="ECO:0000256" key="10">
    <source>
        <dbReference type="ARBA" id="ARBA00023136"/>
    </source>
</evidence>
<dbReference type="GO" id="GO:0005267">
    <property type="term" value="F:potassium channel activity"/>
    <property type="evidence" value="ECO:0007669"/>
    <property type="project" value="UniProtKB-KW"/>
</dbReference>
<sequence length="235" mass="25964">MTKLFHHLKHSKIDSLSDGIFSIALTLLGLDLIGAVKHISESEDFNAGLLDEWPLLFAFFMGFFVLFGVWYEYHANSQHITGTNSLVVWQHCFILLFAILIPFGAALLGENLNTPNMSWAVFYFGVIMFGDKPISLLFVLAQRRASRDNAEILSPAAPFSSEAWLRTASIYFLLTTAYGILATSAALINPWIALGLYLLYLVSKVNPVGLLNGSAGMLTKAAKVDGEWSKLRDGK</sequence>
<keyword evidence="7" id="KW-0630">Potassium</keyword>
<evidence type="ECO:0000256" key="1">
    <source>
        <dbReference type="ARBA" id="ARBA00004141"/>
    </source>
</evidence>
<organism evidence="14">
    <name type="scientific">freshwater metagenome</name>
    <dbReference type="NCBI Taxonomy" id="449393"/>
    <lineage>
        <taxon>unclassified sequences</taxon>
        <taxon>metagenomes</taxon>
        <taxon>ecological metagenomes</taxon>
    </lineage>
</organism>
<keyword evidence="9" id="KW-0406">Ion transport</keyword>
<keyword evidence="8 13" id="KW-1133">Transmembrane helix</keyword>
<name>A0A6J6I7E5_9ZZZZ</name>
<dbReference type="Pfam" id="PF06736">
    <property type="entry name" value="TMEM175"/>
    <property type="match status" value="1"/>
</dbReference>
<comment type="subcellular location">
    <subcellularLocation>
        <location evidence="1">Membrane</location>
        <topology evidence="1">Multi-pass membrane protein</topology>
    </subcellularLocation>
</comment>
<evidence type="ECO:0000256" key="5">
    <source>
        <dbReference type="ARBA" id="ARBA00022692"/>
    </source>
</evidence>
<accession>A0A6J6I7E5</accession>
<evidence type="ECO:0000256" key="9">
    <source>
        <dbReference type="ARBA" id="ARBA00023065"/>
    </source>
</evidence>
<comment type="similarity">
    <text evidence="2">Belongs to the TMEM175 family.</text>
</comment>
<keyword evidence="11" id="KW-0407">Ion channel</keyword>
<evidence type="ECO:0000256" key="12">
    <source>
        <dbReference type="ARBA" id="ARBA00034430"/>
    </source>
</evidence>
<dbReference type="AlphaFoldDB" id="A0A6J6I7E5"/>
<evidence type="ECO:0000256" key="3">
    <source>
        <dbReference type="ARBA" id="ARBA00022448"/>
    </source>
</evidence>
<evidence type="ECO:0000256" key="6">
    <source>
        <dbReference type="ARBA" id="ARBA00022826"/>
    </source>
</evidence>
<evidence type="ECO:0000256" key="11">
    <source>
        <dbReference type="ARBA" id="ARBA00023303"/>
    </source>
</evidence>
<protein>
    <submittedName>
        <fullName evidence="14">Unannotated protein</fullName>
    </submittedName>
</protein>